<evidence type="ECO:0000313" key="2">
    <source>
        <dbReference type="WBParaSite" id="L893_g31724.t1"/>
    </source>
</evidence>
<proteinExistence type="predicted"/>
<reference evidence="2" key="1">
    <citation type="submission" date="2016-11" db="UniProtKB">
        <authorList>
            <consortium name="WormBaseParasite"/>
        </authorList>
    </citation>
    <scope>IDENTIFICATION</scope>
</reference>
<dbReference type="WBParaSite" id="L893_g31724.t1">
    <property type="protein sequence ID" value="L893_g31724.t1"/>
    <property type="gene ID" value="L893_g31724"/>
</dbReference>
<accession>A0A1I8A0E9</accession>
<organism evidence="1 2">
    <name type="scientific">Steinernema glaseri</name>
    <dbReference type="NCBI Taxonomy" id="37863"/>
    <lineage>
        <taxon>Eukaryota</taxon>
        <taxon>Metazoa</taxon>
        <taxon>Ecdysozoa</taxon>
        <taxon>Nematoda</taxon>
        <taxon>Chromadorea</taxon>
        <taxon>Rhabditida</taxon>
        <taxon>Tylenchina</taxon>
        <taxon>Panagrolaimomorpha</taxon>
        <taxon>Strongyloidoidea</taxon>
        <taxon>Steinernematidae</taxon>
        <taxon>Steinernema</taxon>
    </lineage>
</organism>
<dbReference type="AlphaFoldDB" id="A0A1I8A0E9"/>
<evidence type="ECO:0000313" key="1">
    <source>
        <dbReference type="Proteomes" id="UP000095287"/>
    </source>
</evidence>
<dbReference type="Proteomes" id="UP000095287">
    <property type="component" value="Unplaced"/>
</dbReference>
<protein>
    <submittedName>
        <fullName evidence="2">Trafficking kinesin-binding protein 1</fullName>
    </submittedName>
</protein>
<name>A0A1I8A0E9_9BILA</name>
<sequence length="143" mass="16298">MADCLLLSTLLKSIRFSRPKNESVEKLSGKNGSIYSGQQLEKAKSLDADNGNAISILDYESSCRDLAQIKQQLLLLKNIFDNELNVEQLLDERDQRAPDEQEEPDPRRTLTVQALMDENDALRRQLLEKDKIIESLRAQLLLT</sequence>
<keyword evidence="1" id="KW-1185">Reference proteome</keyword>